<reference evidence="3" key="1">
    <citation type="journal article" date="2022" name="Front. Microbiol.">
        <title>Species classification and novel plasmid identifications in Arcobacter cryaerophilus and Arcobacter cryaerophilus-like organisms.</title>
        <authorList>
            <person name="Zhou G."/>
            <person name="Wang M."/>
            <person name="Wang H."/>
            <person name="Chen X."/>
            <person name="Gu Y."/>
            <person name="Shao Z."/>
            <person name="Zhang J."/>
            <person name="Zhang M."/>
        </authorList>
    </citation>
    <scope>NUCLEOTIDE SEQUENCE</scope>
    <source>
        <strain evidence="3">ICDCAC48</strain>
    </source>
</reference>
<keyword evidence="1" id="KW-0812">Transmembrane</keyword>
<evidence type="ECO:0000313" key="3">
    <source>
        <dbReference type="EMBL" id="UYF42700.1"/>
    </source>
</evidence>
<dbReference type="PROSITE" id="PS51781">
    <property type="entry name" value="SH3B"/>
    <property type="match status" value="1"/>
</dbReference>
<dbReference type="InterPro" id="IPR003646">
    <property type="entry name" value="SH3-like_bac-type"/>
</dbReference>
<feature type="domain" description="SH3b" evidence="2">
    <location>
        <begin position="87"/>
        <end position="157"/>
    </location>
</feature>
<accession>A0AA46MZB8</accession>
<dbReference type="Proteomes" id="UP001164100">
    <property type="component" value="Chromosome"/>
</dbReference>
<dbReference type="AlphaFoldDB" id="A0AA46MZB8"/>
<sequence>MSIYPSSVNIDETIQNKVEEQIDLLTKKDKKILEEIFDSIKHQLPDINYLSEKLSKKKYIAILIYILFSIPSILTIYGEYFKKDGISNSYYKINRNNVRIRTEPSTDINSNIIIKLNKNVFVEKIDSYKNWFKVEFEDDNGEEKQGWIRRDMLTKIEIE</sequence>
<proteinExistence type="predicted"/>
<evidence type="ECO:0000313" key="4">
    <source>
        <dbReference type="Proteomes" id="UP001164100"/>
    </source>
</evidence>
<evidence type="ECO:0000256" key="1">
    <source>
        <dbReference type="SAM" id="Phobius"/>
    </source>
</evidence>
<dbReference type="Pfam" id="PF08239">
    <property type="entry name" value="SH3_3"/>
    <property type="match status" value="1"/>
</dbReference>
<gene>
    <name evidence="3" type="ORF">NGX11_07240</name>
</gene>
<name>A0AA46MZB8_9BACT</name>
<keyword evidence="1" id="KW-0472">Membrane</keyword>
<evidence type="ECO:0000259" key="2">
    <source>
        <dbReference type="PROSITE" id="PS51781"/>
    </source>
</evidence>
<organism evidence="3 4">
    <name type="scientific">Aliarcobacter cryaerophilus</name>
    <dbReference type="NCBI Taxonomy" id="28198"/>
    <lineage>
        <taxon>Bacteria</taxon>
        <taxon>Pseudomonadati</taxon>
        <taxon>Campylobacterota</taxon>
        <taxon>Epsilonproteobacteria</taxon>
        <taxon>Campylobacterales</taxon>
        <taxon>Arcobacteraceae</taxon>
        <taxon>Aliarcobacter</taxon>
    </lineage>
</organism>
<dbReference type="EMBL" id="CP099556">
    <property type="protein sequence ID" value="UYF42700.1"/>
    <property type="molecule type" value="Genomic_DNA"/>
</dbReference>
<dbReference type="RefSeq" id="WP_263514241.1">
    <property type="nucleotide sequence ID" value="NZ_CP099556.1"/>
</dbReference>
<keyword evidence="1" id="KW-1133">Transmembrane helix</keyword>
<protein>
    <submittedName>
        <fullName evidence="3">SH3 domain-containing protein</fullName>
    </submittedName>
</protein>
<feature type="transmembrane region" description="Helical" evidence="1">
    <location>
        <begin position="59"/>
        <end position="77"/>
    </location>
</feature>
<dbReference type="Gene3D" id="2.30.30.40">
    <property type="entry name" value="SH3 Domains"/>
    <property type="match status" value="1"/>
</dbReference>